<dbReference type="Pfam" id="PF14398">
    <property type="entry name" value="ATPgrasp_YheCD"/>
    <property type="match status" value="1"/>
</dbReference>
<name>A0ABW9UMG2_9BACL</name>
<dbReference type="EMBL" id="WSEM01000039">
    <property type="protein sequence ID" value="MVQ40328.1"/>
    <property type="molecule type" value="Genomic_DNA"/>
</dbReference>
<dbReference type="InterPro" id="IPR026838">
    <property type="entry name" value="YheC/D"/>
</dbReference>
<reference evidence="1 2" key="1">
    <citation type="submission" date="2019-12" db="EMBL/GenBank/DDBJ databases">
        <authorList>
            <person name="Huq M.A."/>
        </authorList>
    </citation>
    <scope>NUCLEOTIDE SEQUENCE [LARGE SCALE GENOMIC DNA]</scope>
    <source>
        <strain evidence="1 2">MAH-34</strain>
    </source>
</reference>
<proteinExistence type="predicted"/>
<accession>A0ABW9UMG2</accession>
<dbReference type="Proteomes" id="UP000467637">
    <property type="component" value="Unassembled WGS sequence"/>
</dbReference>
<organism evidence="1 2">
    <name type="scientific">Paenibacillus anseongense</name>
    <dbReference type="NCBI Taxonomy" id="2682845"/>
    <lineage>
        <taxon>Bacteria</taxon>
        <taxon>Bacillati</taxon>
        <taxon>Bacillota</taxon>
        <taxon>Bacilli</taxon>
        <taxon>Bacillales</taxon>
        <taxon>Paenibacillaceae</taxon>
        <taxon>Paenibacillus</taxon>
    </lineage>
</organism>
<keyword evidence="2" id="KW-1185">Reference proteome</keyword>
<evidence type="ECO:0000313" key="1">
    <source>
        <dbReference type="EMBL" id="MVQ40328.1"/>
    </source>
</evidence>
<comment type="caution">
    <text evidence="1">The sequence shown here is derived from an EMBL/GenBank/DDBJ whole genome shotgun (WGS) entry which is preliminary data.</text>
</comment>
<gene>
    <name evidence="1" type="ORF">GON05_37680</name>
</gene>
<sequence>MIADVNIRFSCEKRLMKAVLLDQKGSKCIQCYGWLFGGGVHMRNVVGILLDRKTYLGIQSKQTGYEQIDLYNQAAEKLGITLFYICLQETSADSALGLCFENKSYRLLRLPIPKVIHNRAISLSPYMLKKLNHLAASSQVFNRQNRYDKLRIHKLLHTTESLRAHLPATLSYSRTHLLEAMEQFPDFFVKPTNSSVGKGIIKLSKQENDTWDLFWSNNQPKKLTRDQALAYIKNKVGKQTYLIQQAISLATHQGRPYDLRVSVQRGAKGKWQVNGIAGKVAAHGRQVTNLGKGGEAWRCELLFHRSGFQPEQMKEAVEQVSLRVAEVLGKRLPNMADIGLDMGVDKTGHIWFIEANGRDQRYEFKQLKMEDSFYQTYETPLVYAKYLLNKRG</sequence>
<protein>
    <recommendedName>
        <fullName evidence="3">YheC/YheD family protein</fullName>
    </recommendedName>
</protein>
<dbReference type="PANTHER" id="PTHR21621">
    <property type="entry name" value="RIBOSOMAL PROTEIN S6 MODIFICATION PROTEIN"/>
    <property type="match status" value="1"/>
</dbReference>
<dbReference type="PANTHER" id="PTHR21621:SF0">
    <property type="entry name" value="BETA-CITRYLGLUTAMATE SYNTHASE B-RELATED"/>
    <property type="match status" value="1"/>
</dbReference>
<dbReference type="SUPFAM" id="SSF56059">
    <property type="entry name" value="Glutathione synthetase ATP-binding domain-like"/>
    <property type="match status" value="1"/>
</dbReference>
<dbReference type="Gene3D" id="3.30.470.20">
    <property type="entry name" value="ATP-grasp fold, B domain"/>
    <property type="match status" value="1"/>
</dbReference>
<evidence type="ECO:0008006" key="3">
    <source>
        <dbReference type="Google" id="ProtNLM"/>
    </source>
</evidence>
<evidence type="ECO:0000313" key="2">
    <source>
        <dbReference type="Proteomes" id="UP000467637"/>
    </source>
</evidence>